<keyword evidence="1" id="KW-0812">Transmembrane</keyword>
<evidence type="ECO:0000313" key="2">
    <source>
        <dbReference type="EMBL" id="QCC77846.1"/>
    </source>
</evidence>
<keyword evidence="1" id="KW-0472">Membrane</keyword>
<proteinExistence type="predicted"/>
<keyword evidence="1" id="KW-1133">Transmembrane helix</keyword>
<dbReference type="Proteomes" id="UP000297025">
    <property type="component" value="Chromosome"/>
</dbReference>
<evidence type="ECO:0000256" key="1">
    <source>
        <dbReference type="SAM" id="Phobius"/>
    </source>
</evidence>
<gene>
    <name evidence="2" type="ORF">E2C04_12845</name>
</gene>
<name>A0A4P7UCR9_9ACTN</name>
<feature type="transmembrane region" description="Helical" evidence="1">
    <location>
        <begin position="57"/>
        <end position="80"/>
    </location>
</feature>
<dbReference type="RefSeq" id="WP_135832889.1">
    <property type="nucleotide sequence ID" value="NZ_CP038462.1"/>
</dbReference>
<feature type="transmembrane region" description="Helical" evidence="1">
    <location>
        <begin position="263"/>
        <end position="285"/>
    </location>
</feature>
<reference evidence="2 3" key="1">
    <citation type="journal article" date="2008" name="Int. J. Syst. Evol. Microbiol.">
        <title>Nocardioides daphniae sp. nov., isolated from Daphnia cucullata (Crustacea: Cladocera).</title>
        <authorList>
            <person name="Toth E.M."/>
            <person name="Keki Z."/>
            <person name="Homonnay Z.G."/>
            <person name="Borsodi A.K."/>
            <person name="Marialigeti K."/>
            <person name="Schumann P."/>
        </authorList>
    </citation>
    <scope>NUCLEOTIDE SEQUENCE [LARGE SCALE GENOMIC DNA]</scope>
    <source>
        <strain evidence="2 3">JCM 16608</strain>
    </source>
</reference>
<protein>
    <submittedName>
        <fullName evidence="2">Uncharacterized protein</fullName>
    </submittedName>
</protein>
<accession>A0A4P7UCR9</accession>
<sequence>MARGPAVAVLAVLAIAPHSTRVPVMIGWLIALPAACVVAVLGLVELDLPATSTPPSMGFFVVVLQGVAVVAAALGTGALVRRLSGDPHPLWQRAIALVVAVVAVAVPVGGLVWWLGADTAFDEDRVEVVPAYMAQSSLTGDDHGVLVVRGSVDEGVSYRVRRGDGVTVGEDEILGLTAEDGAMTDLVTRLVSAPSPRDVEALAERGVEYVVLPSPVDGRLSAGLDAVDGLVQASAEDRSTRAWRVDRETSVAGVSSEVGVGRVLLLVLQGAAWLLALVAAAPTLVRSRSEA</sequence>
<evidence type="ECO:0000313" key="3">
    <source>
        <dbReference type="Proteomes" id="UP000297025"/>
    </source>
</evidence>
<dbReference type="AlphaFoldDB" id="A0A4P7UCR9"/>
<organism evidence="2 3">
    <name type="scientific">Nocardioides daphniae</name>
    <dbReference type="NCBI Taxonomy" id="402297"/>
    <lineage>
        <taxon>Bacteria</taxon>
        <taxon>Bacillati</taxon>
        <taxon>Actinomycetota</taxon>
        <taxon>Actinomycetes</taxon>
        <taxon>Propionibacteriales</taxon>
        <taxon>Nocardioidaceae</taxon>
        <taxon>Nocardioides</taxon>
    </lineage>
</organism>
<dbReference type="EMBL" id="CP038462">
    <property type="protein sequence ID" value="QCC77846.1"/>
    <property type="molecule type" value="Genomic_DNA"/>
</dbReference>
<feature type="transmembrane region" description="Helical" evidence="1">
    <location>
        <begin position="92"/>
        <end position="115"/>
    </location>
</feature>
<dbReference type="OrthoDB" id="5242426at2"/>
<dbReference type="KEGG" id="ndp:E2C04_12845"/>